<proteinExistence type="predicted"/>
<reference evidence="2" key="1">
    <citation type="submission" date="2020-10" db="EMBL/GenBank/DDBJ databases">
        <title>Sequencing the genomes of 1000 actinobacteria strains.</title>
        <authorList>
            <person name="Klenk H.-P."/>
        </authorList>
    </citation>
    <scope>NUCLEOTIDE SEQUENCE</scope>
    <source>
        <strain evidence="2">DSM 45354</strain>
    </source>
</reference>
<evidence type="ECO:0000313" key="2">
    <source>
        <dbReference type="EMBL" id="MBE1609104.1"/>
    </source>
</evidence>
<dbReference type="PANTHER" id="PTHR35908">
    <property type="entry name" value="HYPOTHETICAL FUSION PROTEIN"/>
    <property type="match status" value="1"/>
</dbReference>
<accession>A0A927MZB4</accession>
<sequence>MALSADTTRLRFVQIGIDAVDVPAVRDFWRALLGYEYDPRPGVTDIYDPRRLNMPIFFQQMPASEEARRNQRNRIHVDVFVPDDQARGRIDAALAAGGQLVNDDGAPEGWTLADPEGNEVDIAVLVGREEARLASQTEPG</sequence>
<organism evidence="2 3">
    <name type="scientific">Actinopolymorpha pittospori</name>
    <dbReference type="NCBI Taxonomy" id="648752"/>
    <lineage>
        <taxon>Bacteria</taxon>
        <taxon>Bacillati</taxon>
        <taxon>Actinomycetota</taxon>
        <taxon>Actinomycetes</taxon>
        <taxon>Propionibacteriales</taxon>
        <taxon>Actinopolymorphaceae</taxon>
        <taxon>Actinopolymorpha</taxon>
    </lineage>
</organism>
<dbReference type="CDD" id="cd06587">
    <property type="entry name" value="VOC"/>
    <property type="match status" value="1"/>
</dbReference>
<dbReference type="InterPro" id="IPR029068">
    <property type="entry name" value="Glyas_Bleomycin-R_OHBP_Dase"/>
</dbReference>
<name>A0A927MZB4_9ACTN</name>
<dbReference type="SUPFAM" id="SSF54593">
    <property type="entry name" value="Glyoxalase/Bleomycin resistance protein/Dihydroxybiphenyl dioxygenase"/>
    <property type="match status" value="1"/>
</dbReference>
<dbReference type="Gene3D" id="3.10.180.10">
    <property type="entry name" value="2,3-Dihydroxybiphenyl 1,2-Dioxygenase, domain 1"/>
    <property type="match status" value="1"/>
</dbReference>
<gene>
    <name evidence="2" type="ORF">HEB94_005952</name>
</gene>
<dbReference type="InterPro" id="IPR041581">
    <property type="entry name" value="Glyoxalase_6"/>
</dbReference>
<dbReference type="EMBL" id="JADBEM010000001">
    <property type="protein sequence ID" value="MBE1609104.1"/>
    <property type="molecule type" value="Genomic_DNA"/>
</dbReference>
<keyword evidence="3" id="KW-1185">Reference proteome</keyword>
<comment type="caution">
    <text evidence="2">The sequence shown here is derived from an EMBL/GenBank/DDBJ whole genome shotgun (WGS) entry which is preliminary data.</text>
</comment>
<dbReference type="PANTHER" id="PTHR35908:SF1">
    <property type="entry name" value="CONSERVED PROTEIN"/>
    <property type="match status" value="1"/>
</dbReference>
<dbReference type="Proteomes" id="UP000638648">
    <property type="component" value="Unassembled WGS sequence"/>
</dbReference>
<evidence type="ECO:0000259" key="1">
    <source>
        <dbReference type="Pfam" id="PF18029"/>
    </source>
</evidence>
<dbReference type="RefSeq" id="WP_238361655.1">
    <property type="nucleotide sequence ID" value="NZ_BAABJL010000049.1"/>
</dbReference>
<feature type="domain" description="Glyoxalase-like" evidence="1">
    <location>
        <begin position="14"/>
        <end position="122"/>
    </location>
</feature>
<evidence type="ECO:0000313" key="3">
    <source>
        <dbReference type="Proteomes" id="UP000638648"/>
    </source>
</evidence>
<protein>
    <submittedName>
        <fullName evidence="2">Catechol-2,3-dioxygenase</fullName>
    </submittedName>
</protein>
<dbReference type="AlphaFoldDB" id="A0A927MZB4"/>
<dbReference type="Pfam" id="PF18029">
    <property type="entry name" value="Glyoxalase_6"/>
    <property type="match status" value="1"/>
</dbReference>